<organism evidence="1 2">
    <name type="scientific">Oesophagostomum dentatum</name>
    <name type="common">Nodular worm</name>
    <dbReference type="NCBI Taxonomy" id="61180"/>
    <lineage>
        <taxon>Eukaryota</taxon>
        <taxon>Metazoa</taxon>
        <taxon>Ecdysozoa</taxon>
        <taxon>Nematoda</taxon>
        <taxon>Chromadorea</taxon>
        <taxon>Rhabditida</taxon>
        <taxon>Rhabditina</taxon>
        <taxon>Rhabditomorpha</taxon>
        <taxon>Strongyloidea</taxon>
        <taxon>Strongylidae</taxon>
        <taxon>Oesophagostomum</taxon>
    </lineage>
</organism>
<dbReference type="AlphaFoldDB" id="A0A0B1RTT3"/>
<reference evidence="1 2" key="1">
    <citation type="submission" date="2014-03" db="EMBL/GenBank/DDBJ databases">
        <title>Draft genome of the hookworm Oesophagostomum dentatum.</title>
        <authorList>
            <person name="Mitreva M."/>
        </authorList>
    </citation>
    <scope>NUCLEOTIDE SEQUENCE [LARGE SCALE GENOMIC DNA]</scope>
    <source>
        <strain evidence="1 2">OD-Hann</strain>
    </source>
</reference>
<proteinExistence type="predicted"/>
<dbReference type="EMBL" id="KN611695">
    <property type="protein sequence ID" value="KHJ76498.1"/>
    <property type="molecule type" value="Genomic_DNA"/>
</dbReference>
<dbReference type="Proteomes" id="UP000053660">
    <property type="component" value="Unassembled WGS sequence"/>
</dbReference>
<evidence type="ECO:0000313" key="1">
    <source>
        <dbReference type="EMBL" id="KHJ76498.1"/>
    </source>
</evidence>
<name>A0A0B1RTT3_OESDE</name>
<protein>
    <submittedName>
        <fullName evidence="1">Uncharacterized protein</fullName>
    </submittedName>
</protein>
<keyword evidence="2" id="KW-1185">Reference proteome</keyword>
<evidence type="ECO:0000313" key="2">
    <source>
        <dbReference type="Proteomes" id="UP000053660"/>
    </source>
</evidence>
<accession>A0A0B1RTT3</accession>
<gene>
    <name evidence="1" type="ORF">OESDEN_23882</name>
</gene>
<sequence length="124" mass="14126">MADMCFETPVDIDGIREQNDSLYLSGENFYFLRSKGFPFSQSSAEVLGSARRKLHEVVDARRPHYLSDEETARFIEPQRNLIVMRDGVVVRAQPRWNVPKDAAEEGDHLLSSSPKAIVEDFPLD</sequence>